<sequence>MPQRAAIAAIACALLIGTTACAVASAPGGEPRTAPPAETADGSTAEPIFASDEEALAAAVEAYEAYSAMSTLIASEGGVDPERISDVVGKNLAEQFIDEFRLLDEAELRTTGAPHVFGARLADREESSGTASVSAYFCRDVTDTLVLDAQGSDVTPKDRPSISAVIAHFESLPDAAGTLRLDDLETWEDASFCE</sequence>
<protein>
    <recommendedName>
        <fullName evidence="4">DUF3828 domain-containing protein</fullName>
    </recommendedName>
</protein>
<dbReference type="PROSITE" id="PS51257">
    <property type="entry name" value="PROKAR_LIPOPROTEIN"/>
    <property type="match status" value="1"/>
</dbReference>
<accession>A0ABN6YAM3</accession>
<name>A0ABN6YAM3_9MICO</name>
<dbReference type="Proteomes" id="UP001321477">
    <property type="component" value="Chromosome"/>
</dbReference>
<organism evidence="2 3">
    <name type="scientific">Agromyces marinus</name>
    <dbReference type="NCBI Taxonomy" id="1389020"/>
    <lineage>
        <taxon>Bacteria</taxon>
        <taxon>Bacillati</taxon>
        <taxon>Actinomycetota</taxon>
        <taxon>Actinomycetes</taxon>
        <taxon>Micrococcales</taxon>
        <taxon>Microbacteriaceae</taxon>
        <taxon>Agromyces</taxon>
    </lineage>
</organism>
<gene>
    <name evidence="2" type="ORF">GCM10025870_14700</name>
</gene>
<dbReference type="EMBL" id="AP027734">
    <property type="protein sequence ID" value="BDZ54397.1"/>
    <property type="molecule type" value="Genomic_DNA"/>
</dbReference>
<reference evidence="3" key="1">
    <citation type="journal article" date="2019" name="Int. J. Syst. Evol. Microbiol.">
        <title>The Global Catalogue of Microorganisms (GCM) 10K type strain sequencing project: providing services to taxonomists for standard genome sequencing and annotation.</title>
        <authorList>
            <consortium name="The Broad Institute Genomics Platform"/>
            <consortium name="The Broad Institute Genome Sequencing Center for Infectious Disease"/>
            <person name="Wu L."/>
            <person name="Ma J."/>
        </authorList>
    </citation>
    <scope>NUCLEOTIDE SEQUENCE [LARGE SCALE GENOMIC DNA]</scope>
    <source>
        <strain evidence="3">NBRC 109019</strain>
    </source>
</reference>
<evidence type="ECO:0000313" key="3">
    <source>
        <dbReference type="Proteomes" id="UP001321477"/>
    </source>
</evidence>
<keyword evidence="3" id="KW-1185">Reference proteome</keyword>
<evidence type="ECO:0000256" key="1">
    <source>
        <dbReference type="SAM" id="SignalP"/>
    </source>
</evidence>
<proteinExistence type="predicted"/>
<dbReference type="RefSeq" id="WP_234660699.1">
    <property type="nucleotide sequence ID" value="NZ_AP027734.1"/>
</dbReference>
<evidence type="ECO:0000313" key="2">
    <source>
        <dbReference type="EMBL" id="BDZ54397.1"/>
    </source>
</evidence>
<evidence type="ECO:0008006" key="4">
    <source>
        <dbReference type="Google" id="ProtNLM"/>
    </source>
</evidence>
<keyword evidence="1" id="KW-0732">Signal</keyword>
<feature type="chain" id="PRO_5047204943" description="DUF3828 domain-containing protein" evidence="1">
    <location>
        <begin position="25"/>
        <end position="194"/>
    </location>
</feature>
<feature type="signal peptide" evidence="1">
    <location>
        <begin position="1"/>
        <end position="24"/>
    </location>
</feature>